<evidence type="ECO:0000313" key="2">
    <source>
        <dbReference type="EMBL" id="MBL0374826.1"/>
    </source>
</evidence>
<dbReference type="AlphaFoldDB" id="A0A937CPE7"/>
<dbReference type="Proteomes" id="UP000633219">
    <property type="component" value="Unassembled WGS sequence"/>
</dbReference>
<evidence type="ECO:0000313" key="3">
    <source>
        <dbReference type="Proteomes" id="UP000633219"/>
    </source>
</evidence>
<gene>
    <name evidence="2" type="ORF">JJB09_22695</name>
</gene>
<dbReference type="RefSeq" id="WP_201663378.1">
    <property type="nucleotide sequence ID" value="NZ_JAEQNC010000016.1"/>
</dbReference>
<dbReference type="EMBL" id="JAEQNC010000016">
    <property type="protein sequence ID" value="MBL0374826.1"/>
    <property type="molecule type" value="Genomic_DNA"/>
</dbReference>
<accession>A0A937CPE7</accession>
<protein>
    <submittedName>
        <fullName evidence="2">Uncharacterized protein</fullName>
    </submittedName>
</protein>
<keyword evidence="1" id="KW-1133">Transmembrane helix</keyword>
<comment type="caution">
    <text evidence="2">The sequence shown here is derived from an EMBL/GenBank/DDBJ whole genome shotgun (WGS) entry which is preliminary data.</text>
</comment>
<keyword evidence="1" id="KW-0472">Membrane</keyword>
<keyword evidence="1" id="KW-0812">Transmembrane</keyword>
<feature type="transmembrane region" description="Helical" evidence="1">
    <location>
        <begin position="6"/>
        <end position="35"/>
    </location>
</feature>
<reference evidence="2" key="1">
    <citation type="submission" date="2021-01" db="EMBL/GenBank/DDBJ databases">
        <title>Rhizobium sp. strain KVB221 16S ribosomal RNA gene Genome sequencing and assembly.</title>
        <authorList>
            <person name="Kang M."/>
        </authorList>
    </citation>
    <scope>NUCLEOTIDE SEQUENCE</scope>
    <source>
        <strain evidence="2">KVB221</strain>
    </source>
</reference>
<name>A0A937CPE7_9HYPH</name>
<proteinExistence type="predicted"/>
<keyword evidence="3" id="KW-1185">Reference proteome</keyword>
<sequence length="51" mass="5395">MRTGYLATAALAVAFAFIAKDLVVPLVVVASFGLVDRVIGRGSLKAPRFDM</sequence>
<organism evidence="2 3">
    <name type="scientific">Rhizobium setariae</name>
    <dbReference type="NCBI Taxonomy" id="2801340"/>
    <lineage>
        <taxon>Bacteria</taxon>
        <taxon>Pseudomonadati</taxon>
        <taxon>Pseudomonadota</taxon>
        <taxon>Alphaproteobacteria</taxon>
        <taxon>Hyphomicrobiales</taxon>
        <taxon>Rhizobiaceae</taxon>
        <taxon>Rhizobium/Agrobacterium group</taxon>
        <taxon>Rhizobium</taxon>
    </lineage>
</organism>
<evidence type="ECO:0000256" key="1">
    <source>
        <dbReference type="SAM" id="Phobius"/>
    </source>
</evidence>